<dbReference type="PANTHER" id="PTHR39624:SF2">
    <property type="entry name" value="OSMC-LIKE PROTEIN"/>
    <property type="match status" value="1"/>
</dbReference>
<organism evidence="1 2">
    <name type="scientific">Desulfovibrio ferrophilus</name>
    <dbReference type="NCBI Taxonomy" id="241368"/>
    <lineage>
        <taxon>Bacteria</taxon>
        <taxon>Pseudomonadati</taxon>
        <taxon>Thermodesulfobacteriota</taxon>
        <taxon>Desulfovibrionia</taxon>
        <taxon>Desulfovibrionales</taxon>
        <taxon>Desulfovibrionaceae</taxon>
        <taxon>Desulfovibrio</taxon>
    </lineage>
</organism>
<dbReference type="EMBL" id="AP017378">
    <property type="protein sequence ID" value="BBD09461.1"/>
    <property type="molecule type" value="Genomic_DNA"/>
</dbReference>
<name>A0A2Z6B1V4_9BACT</name>
<dbReference type="SUPFAM" id="SSF82784">
    <property type="entry name" value="OsmC-like"/>
    <property type="match status" value="1"/>
</dbReference>
<dbReference type="Pfam" id="PF02566">
    <property type="entry name" value="OsmC"/>
    <property type="match status" value="1"/>
</dbReference>
<dbReference type="Gene3D" id="3.30.300.20">
    <property type="match status" value="1"/>
</dbReference>
<dbReference type="InterPro" id="IPR015946">
    <property type="entry name" value="KH_dom-like_a/b"/>
</dbReference>
<dbReference type="KEGG" id="dfl:DFE_2735"/>
<dbReference type="InterPro" id="IPR036102">
    <property type="entry name" value="OsmC/Ohrsf"/>
</dbReference>
<dbReference type="PANTHER" id="PTHR39624">
    <property type="entry name" value="PROTEIN INVOLVED IN RIMO-MEDIATED BETA-METHYLTHIOLATION OF RIBOSOMAL PROTEIN S12 YCAO"/>
    <property type="match status" value="1"/>
</dbReference>
<dbReference type="Proteomes" id="UP000269883">
    <property type="component" value="Chromosome"/>
</dbReference>
<keyword evidence="2" id="KW-1185">Reference proteome</keyword>
<protein>
    <submittedName>
        <fullName evidence="1">OsmC family protein</fullName>
    </submittedName>
</protein>
<gene>
    <name evidence="1" type="ORF">DFE_2735</name>
</gene>
<evidence type="ECO:0000313" key="2">
    <source>
        <dbReference type="Proteomes" id="UP000269883"/>
    </source>
</evidence>
<reference evidence="1 2" key="1">
    <citation type="journal article" date="2018" name="Sci. Adv.">
        <title>Multi-heme cytochromes provide a pathway for survival in energy-limited environments.</title>
        <authorList>
            <person name="Deng X."/>
            <person name="Dohmae N."/>
            <person name="Nealson K.H."/>
            <person name="Hashimoto K."/>
            <person name="Okamoto A."/>
        </authorList>
    </citation>
    <scope>NUCLEOTIDE SEQUENCE [LARGE SCALE GENOMIC DNA]</scope>
    <source>
        <strain evidence="1 2">IS5</strain>
    </source>
</reference>
<proteinExistence type="predicted"/>
<dbReference type="RefSeq" id="WP_126380431.1">
    <property type="nucleotide sequence ID" value="NZ_AP017378.1"/>
</dbReference>
<accession>A0A2Z6B1V4</accession>
<dbReference type="AlphaFoldDB" id="A0A2Z6B1V4"/>
<dbReference type="InterPro" id="IPR003718">
    <property type="entry name" value="OsmC/Ohr_fam"/>
</dbReference>
<sequence length="137" mass="14951">MSGTSTKTFDVSFAGGVAIEAKIGDHVIRTDQSRDEGGQDSGPTPFGLLMASVATCSAVYAVRFCENREIPIEGMKLRAVCEFTDKPFHMDKMTLELTLPEGFPEKYKGAILKAMNLCAVKKNIIDAPEFETVIAER</sequence>
<evidence type="ECO:0000313" key="1">
    <source>
        <dbReference type="EMBL" id="BBD09461.1"/>
    </source>
</evidence>
<dbReference type="OrthoDB" id="290036at2"/>